<feature type="region of interest" description="Disordered" evidence="1">
    <location>
        <begin position="29"/>
        <end position="55"/>
    </location>
</feature>
<accession>A0ABS3J5G9</accession>
<dbReference type="Pfam" id="PF09550">
    <property type="entry name" value="Phage_TAC_6"/>
    <property type="match status" value="1"/>
</dbReference>
<dbReference type="NCBIfam" id="TIGR02216">
    <property type="entry name" value="phage_TIGR02216"/>
    <property type="match status" value="1"/>
</dbReference>
<evidence type="ECO:0000313" key="3">
    <source>
        <dbReference type="Proteomes" id="UP000664288"/>
    </source>
</evidence>
<sequence>MAVGLGVLRLTPEAFWTMTPRELASVIAPKRARPPAPSARDLSEMMRRFPDPRGP</sequence>
<protein>
    <submittedName>
        <fullName evidence="2">Phage tail assembly chaperone</fullName>
    </submittedName>
</protein>
<dbReference type="InterPro" id="IPR019056">
    <property type="entry name" value="Phage_TAC_6"/>
</dbReference>
<comment type="caution">
    <text evidence="2">The sequence shown here is derived from an EMBL/GenBank/DDBJ whole genome shotgun (WGS) entry which is preliminary data.</text>
</comment>
<dbReference type="Proteomes" id="UP000664288">
    <property type="component" value="Unassembled WGS sequence"/>
</dbReference>
<keyword evidence="3" id="KW-1185">Reference proteome</keyword>
<evidence type="ECO:0000256" key="1">
    <source>
        <dbReference type="SAM" id="MobiDB-lite"/>
    </source>
</evidence>
<gene>
    <name evidence="2" type="ORF">J1C47_14855</name>
</gene>
<name>A0ABS3J5G9_9HYPH</name>
<reference evidence="2 3" key="1">
    <citation type="submission" date="2021-03" db="EMBL/GenBank/DDBJ databases">
        <title>Whole genome sequence of Jiella sp. MQZ13P-4.</title>
        <authorList>
            <person name="Tuo L."/>
        </authorList>
    </citation>
    <scope>NUCLEOTIDE SEQUENCE [LARGE SCALE GENOMIC DNA]</scope>
    <source>
        <strain evidence="2 3">MQZ13P-4</strain>
    </source>
</reference>
<evidence type="ECO:0000313" key="2">
    <source>
        <dbReference type="EMBL" id="MBO0904923.1"/>
    </source>
</evidence>
<organism evidence="2 3">
    <name type="scientific">Jiella sonneratiae</name>
    <dbReference type="NCBI Taxonomy" id="2816856"/>
    <lineage>
        <taxon>Bacteria</taxon>
        <taxon>Pseudomonadati</taxon>
        <taxon>Pseudomonadota</taxon>
        <taxon>Alphaproteobacteria</taxon>
        <taxon>Hyphomicrobiales</taxon>
        <taxon>Aurantimonadaceae</taxon>
        <taxon>Jiella</taxon>
    </lineage>
</organism>
<dbReference type="InterPro" id="IPR011739">
    <property type="entry name" value="GTA_rcc01693"/>
</dbReference>
<dbReference type="EMBL" id="JAFMPY010000016">
    <property type="protein sequence ID" value="MBO0904923.1"/>
    <property type="molecule type" value="Genomic_DNA"/>
</dbReference>
<proteinExistence type="predicted"/>
<feature type="compositionally biased region" description="Basic and acidic residues" evidence="1">
    <location>
        <begin position="41"/>
        <end position="55"/>
    </location>
</feature>